<keyword evidence="8 11" id="KW-0472">Membrane</keyword>
<dbReference type="Gene3D" id="1.10.8.20">
    <property type="entry name" value="N-terminal domain of phosphatidylinositol transfer protein sec14p"/>
    <property type="match status" value="1"/>
</dbReference>
<comment type="similarity">
    <text evidence="3">Belongs to the patellin family.</text>
</comment>
<proteinExistence type="inferred from homology"/>
<evidence type="ECO:0000256" key="1">
    <source>
        <dbReference type="ARBA" id="ARBA00004370"/>
    </source>
</evidence>
<dbReference type="SUPFAM" id="SSF52087">
    <property type="entry name" value="CRAL/TRIO domain"/>
    <property type="match status" value="1"/>
</dbReference>
<evidence type="ECO:0008006" key="16">
    <source>
        <dbReference type="Google" id="ProtNLM"/>
    </source>
</evidence>
<dbReference type="PANTHER" id="PTHR45932">
    <property type="entry name" value="PATELLIN-1"/>
    <property type="match status" value="1"/>
</dbReference>
<keyword evidence="11" id="KW-1133">Transmembrane helix</keyword>
<evidence type="ECO:0000256" key="9">
    <source>
        <dbReference type="ARBA" id="ARBA00023306"/>
    </source>
</evidence>
<dbReference type="Pfam" id="PF25099">
    <property type="entry name" value="GOLD_PATL1_C"/>
    <property type="match status" value="1"/>
</dbReference>
<dbReference type="CDD" id="cd00170">
    <property type="entry name" value="SEC14"/>
    <property type="match status" value="1"/>
</dbReference>
<dbReference type="InterPro" id="IPR036865">
    <property type="entry name" value="CRAL-TRIO_dom_sf"/>
</dbReference>
<organism evidence="14 15">
    <name type="scientific">Lactuca saligna</name>
    <name type="common">Willowleaf lettuce</name>
    <dbReference type="NCBI Taxonomy" id="75948"/>
    <lineage>
        <taxon>Eukaryota</taxon>
        <taxon>Viridiplantae</taxon>
        <taxon>Streptophyta</taxon>
        <taxon>Embryophyta</taxon>
        <taxon>Tracheophyta</taxon>
        <taxon>Spermatophyta</taxon>
        <taxon>Magnoliopsida</taxon>
        <taxon>eudicotyledons</taxon>
        <taxon>Gunneridae</taxon>
        <taxon>Pentapetalae</taxon>
        <taxon>asterids</taxon>
        <taxon>campanulids</taxon>
        <taxon>Asterales</taxon>
        <taxon>Asteraceae</taxon>
        <taxon>Cichorioideae</taxon>
        <taxon>Cichorieae</taxon>
        <taxon>Lactucinae</taxon>
        <taxon>Lactuca</taxon>
    </lineage>
</organism>
<keyword evidence="5" id="KW-0963">Cytoplasm</keyword>
<dbReference type="Pfam" id="PF00650">
    <property type="entry name" value="CRAL_TRIO"/>
    <property type="match status" value="1"/>
</dbReference>
<sequence>MDDDKDPHSPIETFHDSIDEEPKQKKPESSIAAELKTKKRKALIELRSRLEDSILNYTLIGEKYKASEHLRELQIWGVPLLPSRGLERTDIILKKFLKAKDYNVQNAFEMIANTIMAKIKQVAHCVTQLFEAFKDKDTLRKRLGTKESCNEFLRWRIKLMEGCVLKLDFKPGGADSVIQIMDVKNIPRPFLNELFAGSKKYFSLLQENYPGIIYRIVIVNVPMWFFAFYTLNMRLMTRKYKVMYVKPSAITETLLKFIDPEHLMAPYGGLGIKGGEFSPDEKATEQKLKGYATDSIEIPTTEVGMTVYWDLTVTGNDVSYKEEFVPEDEGSYNVLVSKGTQIGRMTSNSFHVSEPGKILITLANPSSKNRKIFYRYKIKPFVPMHNLPITD</sequence>
<comment type="subcellular location">
    <subcellularLocation>
        <location evidence="2">Cytoplasm</location>
    </subcellularLocation>
    <subcellularLocation>
        <location evidence="1">Membrane</location>
    </subcellularLocation>
</comment>
<evidence type="ECO:0000313" key="14">
    <source>
        <dbReference type="EMBL" id="CAI9297340.1"/>
    </source>
</evidence>
<feature type="domain" description="GOLD" evidence="13">
    <location>
        <begin position="281"/>
        <end position="378"/>
    </location>
</feature>
<dbReference type="AlphaFoldDB" id="A0AA36EL21"/>
<dbReference type="InterPro" id="IPR009038">
    <property type="entry name" value="GOLD_dom"/>
</dbReference>
<evidence type="ECO:0000256" key="11">
    <source>
        <dbReference type="SAM" id="Phobius"/>
    </source>
</evidence>
<dbReference type="PROSITE" id="PS50866">
    <property type="entry name" value="GOLD"/>
    <property type="match status" value="1"/>
</dbReference>
<dbReference type="PROSITE" id="PS50191">
    <property type="entry name" value="CRAL_TRIO"/>
    <property type="match status" value="1"/>
</dbReference>
<keyword evidence="11" id="KW-0812">Transmembrane</keyword>
<dbReference type="EMBL" id="OX465084">
    <property type="protein sequence ID" value="CAI9297340.1"/>
    <property type="molecule type" value="Genomic_DNA"/>
</dbReference>
<evidence type="ECO:0000256" key="6">
    <source>
        <dbReference type="ARBA" id="ARBA00022618"/>
    </source>
</evidence>
<gene>
    <name evidence="14" type="ORF">LSALG_LOCUS36167</name>
</gene>
<evidence type="ECO:0000256" key="3">
    <source>
        <dbReference type="ARBA" id="ARBA00007155"/>
    </source>
</evidence>
<evidence type="ECO:0000256" key="10">
    <source>
        <dbReference type="SAM" id="MobiDB-lite"/>
    </source>
</evidence>
<evidence type="ECO:0000256" key="2">
    <source>
        <dbReference type="ARBA" id="ARBA00004496"/>
    </source>
</evidence>
<dbReference type="SMART" id="SM00516">
    <property type="entry name" value="SEC14"/>
    <property type="match status" value="1"/>
</dbReference>
<dbReference type="SMART" id="SM01100">
    <property type="entry name" value="CRAL_TRIO_N"/>
    <property type="match status" value="1"/>
</dbReference>
<dbReference type="Pfam" id="PF03765">
    <property type="entry name" value="CRAL_TRIO_N"/>
    <property type="match status" value="1"/>
</dbReference>
<dbReference type="PANTHER" id="PTHR45932:SF3">
    <property type="entry name" value="PATELLIN-4-LIKE"/>
    <property type="match status" value="1"/>
</dbReference>
<feature type="transmembrane region" description="Helical" evidence="11">
    <location>
        <begin position="212"/>
        <end position="231"/>
    </location>
</feature>
<dbReference type="SUPFAM" id="SSF46938">
    <property type="entry name" value="CRAL/TRIO N-terminal domain"/>
    <property type="match status" value="1"/>
</dbReference>
<name>A0AA36EL21_LACSI</name>
<evidence type="ECO:0000259" key="13">
    <source>
        <dbReference type="PROSITE" id="PS50866"/>
    </source>
</evidence>
<evidence type="ECO:0000256" key="5">
    <source>
        <dbReference type="ARBA" id="ARBA00022490"/>
    </source>
</evidence>
<dbReference type="Gene3D" id="3.40.525.10">
    <property type="entry name" value="CRAL-TRIO lipid binding domain"/>
    <property type="match status" value="1"/>
</dbReference>
<protein>
    <recommendedName>
        <fullName evidence="16">CRAL-TRIO domain-containing protein</fullName>
    </recommendedName>
</protein>
<dbReference type="GO" id="GO:0005737">
    <property type="term" value="C:cytoplasm"/>
    <property type="evidence" value="ECO:0007669"/>
    <property type="project" value="UniProtKB-SubCell"/>
</dbReference>
<evidence type="ECO:0000313" key="15">
    <source>
        <dbReference type="Proteomes" id="UP001177003"/>
    </source>
</evidence>
<keyword evidence="4" id="KW-0813">Transport</keyword>
<dbReference type="InterPro" id="IPR001251">
    <property type="entry name" value="CRAL-TRIO_dom"/>
</dbReference>
<evidence type="ECO:0000256" key="8">
    <source>
        <dbReference type="ARBA" id="ARBA00023136"/>
    </source>
</evidence>
<dbReference type="GO" id="GO:0051301">
    <property type="term" value="P:cell division"/>
    <property type="evidence" value="ECO:0007669"/>
    <property type="project" value="UniProtKB-KW"/>
</dbReference>
<dbReference type="GO" id="GO:0008289">
    <property type="term" value="F:lipid binding"/>
    <property type="evidence" value="ECO:0007669"/>
    <property type="project" value="UniProtKB-KW"/>
</dbReference>
<keyword evidence="6" id="KW-0132">Cell division</keyword>
<reference evidence="14" key="1">
    <citation type="submission" date="2023-04" db="EMBL/GenBank/DDBJ databases">
        <authorList>
            <person name="Vijverberg K."/>
            <person name="Xiong W."/>
            <person name="Schranz E."/>
        </authorList>
    </citation>
    <scope>NUCLEOTIDE SEQUENCE</scope>
</reference>
<dbReference type="InterPro" id="IPR011074">
    <property type="entry name" value="CRAL/TRIO_N_dom"/>
</dbReference>
<keyword evidence="9" id="KW-0131">Cell cycle</keyword>
<dbReference type="Proteomes" id="UP001177003">
    <property type="component" value="Chromosome 8"/>
</dbReference>
<accession>A0AA36EL21</accession>
<evidence type="ECO:0000256" key="7">
    <source>
        <dbReference type="ARBA" id="ARBA00023121"/>
    </source>
</evidence>
<dbReference type="GO" id="GO:0016020">
    <property type="term" value="C:membrane"/>
    <property type="evidence" value="ECO:0007669"/>
    <property type="project" value="UniProtKB-SubCell"/>
</dbReference>
<dbReference type="InterPro" id="IPR036273">
    <property type="entry name" value="CRAL/TRIO_N_dom_sf"/>
</dbReference>
<dbReference type="InterPro" id="IPR056794">
    <property type="entry name" value="PATL1-6_C_GOLD"/>
</dbReference>
<keyword evidence="7" id="KW-0446">Lipid-binding</keyword>
<dbReference type="InterPro" id="IPR044834">
    <property type="entry name" value="PATL"/>
</dbReference>
<evidence type="ECO:0000259" key="12">
    <source>
        <dbReference type="PROSITE" id="PS50191"/>
    </source>
</evidence>
<keyword evidence="15" id="KW-1185">Reference proteome</keyword>
<feature type="domain" description="CRAL-TRIO" evidence="12">
    <location>
        <begin position="151"/>
        <end position="275"/>
    </location>
</feature>
<feature type="region of interest" description="Disordered" evidence="10">
    <location>
        <begin position="1"/>
        <end position="32"/>
    </location>
</feature>
<feature type="compositionally biased region" description="Basic and acidic residues" evidence="10">
    <location>
        <begin position="1"/>
        <end position="28"/>
    </location>
</feature>
<evidence type="ECO:0000256" key="4">
    <source>
        <dbReference type="ARBA" id="ARBA00022448"/>
    </source>
</evidence>